<evidence type="ECO:0000313" key="1">
    <source>
        <dbReference type="EMBL" id="SDO26476.1"/>
    </source>
</evidence>
<dbReference type="STRING" id="504798.SAMN05421871_108109"/>
<name>A0A1H0I4Z1_9PSEU</name>
<accession>A0A1H0I4Z1</accession>
<dbReference type="EMBL" id="FNJB01000002">
    <property type="protein sequence ID" value="SDO26476.1"/>
    <property type="molecule type" value="Genomic_DNA"/>
</dbReference>
<sequence length="44" mass="4678">MSDNVHTSGMPSPTRVEVVPSLVQSLRDVALVQAVTGRGAFDPR</sequence>
<dbReference type="AlphaFoldDB" id="A0A1H0I4Z1"/>
<reference evidence="2" key="1">
    <citation type="submission" date="2016-10" db="EMBL/GenBank/DDBJ databases">
        <authorList>
            <person name="Varghese N."/>
            <person name="Submissions S."/>
        </authorList>
    </citation>
    <scope>NUCLEOTIDE SEQUENCE [LARGE SCALE GENOMIC DNA]</scope>
    <source>
        <strain evidence="2">IBRC-M 10655</strain>
    </source>
</reference>
<protein>
    <submittedName>
        <fullName evidence="1">Uncharacterized protein</fullName>
    </submittedName>
</protein>
<keyword evidence="2" id="KW-1185">Reference proteome</keyword>
<gene>
    <name evidence="1" type="ORF">SAMN05192558_102410</name>
</gene>
<organism evidence="1 2">
    <name type="scientific">Actinokineospora alba</name>
    <dbReference type="NCBI Taxonomy" id="504798"/>
    <lineage>
        <taxon>Bacteria</taxon>
        <taxon>Bacillati</taxon>
        <taxon>Actinomycetota</taxon>
        <taxon>Actinomycetes</taxon>
        <taxon>Pseudonocardiales</taxon>
        <taxon>Pseudonocardiaceae</taxon>
        <taxon>Actinokineospora</taxon>
    </lineage>
</organism>
<dbReference type="Proteomes" id="UP000199651">
    <property type="component" value="Unassembled WGS sequence"/>
</dbReference>
<evidence type="ECO:0000313" key="2">
    <source>
        <dbReference type="Proteomes" id="UP000199651"/>
    </source>
</evidence>
<proteinExistence type="predicted"/>